<protein>
    <recommendedName>
        <fullName evidence="8">DNA 3'-5' helicase</fullName>
        <ecNumber evidence="8">5.6.2.4</ecNumber>
    </recommendedName>
</protein>
<feature type="domain" description="UvrD-like helicase C-terminal" evidence="12">
    <location>
        <begin position="314"/>
        <end position="583"/>
    </location>
</feature>
<dbReference type="CDD" id="cd17932">
    <property type="entry name" value="DEXQc_UvrD"/>
    <property type="match status" value="1"/>
</dbReference>
<evidence type="ECO:0000259" key="11">
    <source>
        <dbReference type="PROSITE" id="PS51198"/>
    </source>
</evidence>
<dbReference type="GO" id="GO:0005829">
    <property type="term" value="C:cytosol"/>
    <property type="evidence" value="ECO:0007669"/>
    <property type="project" value="TreeGrafter"/>
</dbReference>
<dbReference type="SUPFAM" id="SSF52540">
    <property type="entry name" value="P-loop containing nucleoside triphosphate hydrolases"/>
    <property type="match status" value="1"/>
</dbReference>
<dbReference type="InterPro" id="IPR027417">
    <property type="entry name" value="P-loop_NTPase"/>
</dbReference>
<dbReference type="EMBL" id="PFMC01000043">
    <property type="protein sequence ID" value="PIY95040.1"/>
    <property type="molecule type" value="Genomic_DNA"/>
</dbReference>
<dbReference type="GO" id="GO:0043138">
    <property type="term" value="F:3'-5' DNA helicase activity"/>
    <property type="evidence" value="ECO:0007669"/>
    <property type="project" value="UniProtKB-EC"/>
</dbReference>
<proteinExistence type="inferred from homology"/>
<keyword evidence="6" id="KW-0413">Isomerase</keyword>
<dbReference type="PROSITE" id="PS51198">
    <property type="entry name" value="UVRD_HELICASE_ATP_BIND"/>
    <property type="match status" value="1"/>
</dbReference>
<dbReference type="InterPro" id="IPR014016">
    <property type="entry name" value="UvrD-like_ATP-bd"/>
</dbReference>
<gene>
    <name evidence="13" type="ORF">COY67_01550</name>
</gene>
<dbReference type="InterPro" id="IPR014017">
    <property type="entry name" value="DNA_helicase_UvrD-like_C"/>
</dbReference>
<comment type="similarity">
    <text evidence="1">Belongs to the helicase family. UvrD subfamily.</text>
</comment>
<evidence type="ECO:0000256" key="7">
    <source>
        <dbReference type="ARBA" id="ARBA00034617"/>
    </source>
</evidence>
<evidence type="ECO:0000256" key="8">
    <source>
        <dbReference type="ARBA" id="ARBA00034808"/>
    </source>
</evidence>
<dbReference type="PANTHER" id="PTHR11070">
    <property type="entry name" value="UVRD / RECB / PCRA DNA HELICASE FAMILY MEMBER"/>
    <property type="match status" value="1"/>
</dbReference>
<keyword evidence="5 10" id="KW-0067">ATP-binding</keyword>
<evidence type="ECO:0000256" key="9">
    <source>
        <dbReference type="ARBA" id="ARBA00048988"/>
    </source>
</evidence>
<comment type="caution">
    <text evidence="13">The sequence shown here is derived from an EMBL/GenBank/DDBJ whole genome shotgun (WGS) entry which is preliminary data.</text>
</comment>
<organism evidence="13 14">
    <name type="scientific">Candidatus Komeilibacteria bacterium CG_4_10_14_0_8_um_filter_37_78</name>
    <dbReference type="NCBI Taxonomy" id="1974471"/>
    <lineage>
        <taxon>Bacteria</taxon>
        <taxon>Candidatus Komeiliibacteriota</taxon>
    </lineage>
</organism>
<dbReference type="GO" id="GO:0000725">
    <property type="term" value="P:recombinational repair"/>
    <property type="evidence" value="ECO:0007669"/>
    <property type="project" value="TreeGrafter"/>
</dbReference>
<keyword evidence="4 10" id="KW-0347">Helicase</keyword>
<evidence type="ECO:0000256" key="10">
    <source>
        <dbReference type="PROSITE-ProRule" id="PRU00560"/>
    </source>
</evidence>
<dbReference type="EC" id="5.6.2.4" evidence="8"/>
<dbReference type="GO" id="GO:0016887">
    <property type="term" value="F:ATP hydrolysis activity"/>
    <property type="evidence" value="ECO:0007669"/>
    <property type="project" value="RHEA"/>
</dbReference>
<keyword evidence="3 10" id="KW-0378">Hydrolase</keyword>
<dbReference type="GO" id="GO:0003677">
    <property type="term" value="F:DNA binding"/>
    <property type="evidence" value="ECO:0007669"/>
    <property type="project" value="InterPro"/>
</dbReference>
<dbReference type="InterPro" id="IPR013986">
    <property type="entry name" value="DExx_box_DNA_helicase_dom_sf"/>
</dbReference>
<dbReference type="Pfam" id="PF00580">
    <property type="entry name" value="UvrD-helicase"/>
    <property type="match status" value="1"/>
</dbReference>
<evidence type="ECO:0000256" key="5">
    <source>
        <dbReference type="ARBA" id="ARBA00022840"/>
    </source>
</evidence>
<dbReference type="GO" id="GO:0005524">
    <property type="term" value="F:ATP binding"/>
    <property type="evidence" value="ECO:0007669"/>
    <property type="project" value="UniProtKB-UniRule"/>
</dbReference>
<dbReference type="Gene3D" id="1.10.486.10">
    <property type="entry name" value="PCRA, domain 4"/>
    <property type="match status" value="1"/>
</dbReference>
<dbReference type="Gene3D" id="1.10.10.160">
    <property type="match status" value="1"/>
</dbReference>
<sequence>MATVYKIKKTSTQGPTTVKSGNAKVDYQKELNAEQLRVVLEAEGPCLVLAGAGSGKTRTIVYRVAYLLEQDITPQSILLLTFTNKAAREMINRVESLLGSYPQGLWAGTFHHISNRLLRKYAKQLKYQSNFNILDSQDSRDLIRICVKDMNIDSGKKRFPSPAVLQNIISYHKNSQAPLKEVIEVKHPQWIDLTTKIIDVAQAYEQRKLSSQVMDFDDLLLNLYLLLDKFPSIREKLASQFQYVLVDEYQDTNYLQAGIVKLLSSIHQNILVVGDDAQSIYSFRAADIGNILQFPKLFGKVKIFKMETNYRSTPEILNVANDIISYNKEQYPKVLKSIQAAFIKPQLIPCATQKQEAEFISSLVLQLQDEGLSLKKMAILFRATHHSQTLEMELNKKNIPYDYRGGLRFFERAHIKDTVAFLKLVNNVSDEISWFRVLQLQLGIGSVTAGNIVSLMKQRSVQDIKDVIQIEMKEVLSTKAYLGWENLINIFQAISNAKVDDVGKLIRTIAKSDYQNYLEAQYPDWQQRLQDLEQFALFAETYDDLTAFITEVTLQEGFGMDKGKVDDADEDRIILSTVHQAKGLEWEVVFIINMVEAGFPNQKATIELGGMEEERRLFYVAATRAEKKLFLTYPLVGGFDHSFNQMSPFILEIDQKKIERGRVEEDYYDDEMVIEIDENGERKSFLPDIDQL</sequence>
<evidence type="ECO:0000259" key="12">
    <source>
        <dbReference type="PROSITE" id="PS51217"/>
    </source>
</evidence>
<keyword evidence="2 10" id="KW-0547">Nucleotide-binding</keyword>
<evidence type="ECO:0000256" key="1">
    <source>
        <dbReference type="ARBA" id="ARBA00009922"/>
    </source>
</evidence>
<evidence type="ECO:0000313" key="13">
    <source>
        <dbReference type="EMBL" id="PIY95040.1"/>
    </source>
</evidence>
<evidence type="ECO:0000256" key="6">
    <source>
        <dbReference type="ARBA" id="ARBA00023235"/>
    </source>
</evidence>
<dbReference type="PROSITE" id="PS51217">
    <property type="entry name" value="UVRD_HELICASE_CTER"/>
    <property type="match status" value="1"/>
</dbReference>
<dbReference type="InterPro" id="IPR000212">
    <property type="entry name" value="DNA_helicase_UvrD/REP"/>
</dbReference>
<feature type="domain" description="UvrD-like helicase ATP-binding" evidence="11">
    <location>
        <begin position="29"/>
        <end position="313"/>
    </location>
</feature>
<reference evidence="14" key="1">
    <citation type="submission" date="2017-09" db="EMBL/GenBank/DDBJ databases">
        <title>Depth-based differentiation of microbial function through sediment-hosted aquifers and enrichment of novel symbionts in the deep terrestrial subsurface.</title>
        <authorList>
            <person name="Probst A.J."/>
            <person name="Ladd B."/>
            <person name="Jarett J.K."/>
            <person name="Geller-Mcgrath D.E."/>
            <person name="Sieber C.M.K."/>
            <person name="Emerson J.B."/>
            <person name="Anantharaman K."/>
            <person name="Thomas B.C."/>
            <person name="Malmstrom R."/>
            <person name="Stieglmeier M."/>
            <person name="Klingl A."/>
            <person name="Woyke T."/>
            <person name="Ryan C.M."/>
            <person name="Banfield J.F."/>
        </authorList>
    </citation>
    <scope>NUCLEOTIDE SEQUENCE [LARGE SCALE GENOMIC DNA]</scope>
</reference>
<accession>A0A2M7RE60</accession>
<dbReference type="Pfam" id="PF13361">
    <property type="entry name" value="UvrD_C"/>
    <property type="match status" value="1"/>
</dbReference>
<evidence type="ECO:0000313" key="14">
    <source>
        <dbReference type="Proteomes" id="UP000228689"/>
    </source>
</evidence>
<dbReference type="Gene3D" id="3.40.50.300">
    <property type="entry name" value="P-loop containing nucleotide triphosphate hydrolases"/>
    <property type="match status" value="2"/>
</dbReference>
<dbReference type="PANTHER" id="PTHR11070:SF3">
    <property type="entry name" value="DNA 3'-5' HELICASE"/>
    <property type="match status" value="1"/>
</dbReference>
<name>A0A2M7RE60_9BACT</name>
<evidence type="ECO:0000256" key="2">
    <source>
        <dbReference type="ARBA" id="ARBA00022741"/>
    </source>
</evidence>
<comment type="catalytic activity">
    <reaction evidence="7">
        <text>Couples ATP hydrolysis with the unwinding of duplex DNA by translocating in the 3'-5' direction.</text>
        <dbReference type="EC" id="5.6.2.4"/>
    </reaction>
</comment>
<dbReference type="Proteomes" id="UP000228689">
    <property type="component" value="Unassembled WGS sequence"/>
</dbReference>
<feature type="binding site" evidence="10">
    <location>
        <begin position="50"/>
        <end position="57"/>
    </location>
    <ligand>
        <name>ATP</name>
        <dbReference type="ChEBI" id="CHEBI:30616"/>
    </ligand>
</feature>
<comment type="catalytic activity">
    <reaction evidence="9">
        <text>ATP + H2O = ADP + phosphate + H(+)</text>
        <dbReference type="Rhea" id="RHEA:13065"/>
        <dbReference type="ChEBI" id="CHEBI:15377"/>
        <dbReference type="ChEBI" id="CHEBI:15378"/>
        <dbReference type="ChEBI" id="CHEBI:30616"/>
        <dbReference type="ChEBI" id="CHEBI:43474"/>
        <dbReference type="ChEBI" id="CHEBI:456216"/>
        <dbReference type="EC" id="5.6.2.4"/>
    </reaction>
</comment>
<dbReference type="AlphaFoldDB" id="A0A2M7RE60"/>
<evidence type="ECO:0000256" key="3">
    <source>
        <dbReference type="ARBA" id="ARBA00022801"/>
    </source>
</evidence>
<evidence type="ECO:0000256" key="4">
    <source>
        <dbReference type="ARBA" id="ARBA00022806"/>
    </source>
</evidence>